<evidence type="ECO:0000259" key="2">
    <source>
        <dbReference type="Pfam" id="PF24883"/>
    </source>
</evidence>
<dbReference type="OrthoDB" id="443402at2759"/>
<dbReference type="InterPro" id="IPR056693">
    <property type="entry name" value="DUF7791"/>
</dbReference>
<comment type="caution">
    <text evidence="4">The sequence shown here is derived from an EMBL/GenBank/DDBJ whole genome shotgun (WGS) entry which is preliminary data.</text>
</comment>
<dbReference type="PANTHER" id="PTHR10039:SF5">
    <property type="entry name" value="NACHT DOMAIN-CONTAINING PROTEIN"/>
    <property type="match status" value="1"/>
</dbReference>
<evidence type="ECO:0000256" key="1">
    <source>
        <dbReference type="ARBA" id="ARBA00022737"/>
    </source>
</evidence>
<dbReference type="SUPFAM" id="SSF52540">
    <property type="entry name" value="P-loop containing nucleoside triphosphate hydrolases"/>
    <property type="match status" value="1"/>
</dbReference>
<feature type="domain" description="DUF7791" evidence="3">
    <location>
        <begin position="533"/>
        <end position="664"/>
    </location>
</feature>
<dbReference type="Proteomes" id="UP000799444">
    <property type="component" value="Unassembled WGS sequence"/>
</dbReference>
<gene>
    <name evidence="4" type="ORF">EJ04DRAFT_564072</name>
</gene>
<dbReference type="InterPro" id="IPR056884">
    <property type="entry name" value="NPHP3-like_N"/>
</dbReference>
<dbReference type="Gene3D" id="3.40.50.300">
    <property type="entry name" value="P-loop containing nucleotide triphosphate hydrolases"/>
    <property type="match status" value="1"/>
</dbReference>
<feature type="domain" description="Nephrocystin 3-like N-terminal" evidence="2">
    <location>
        <begin position="259"/>
        <end position="424"/>
    </location>
</feature>
<dbReference type="EMBL" id="ML996145">
    <property type="protein sequence ID" value="KAF2734654.1"/>
    <property type="molecule type" value="Genomic_DNA"/>
</dbReference>
<organism evidence="4 5">
    <name type="scientific">Polyplosphaeria fusca</name>
    <dbReference type="NCBI Taxonomy" id="682080"/>
    <lineage>
        <taxon>Eukaryota</taxon>
        <taxon>Fungi</taxon>
        <taxon>Dikarya</taxon>
        <taxon>Ascomycota</taxon>
        <taxon>Pezizomycotina</taxon>
        <taxon>Dothideomycetes</taxon>
        <taxon>Pleosporomycetidae</taxon>
        <taxon>Pleosporales</taxon>
        <taxon>Tetraplosphaeriaceae</taxon>
        <taxon>Polyplosphaeria</taxon>
    </lineage>
</organism>
<proteinExistence type="predicted"/>
<sequence length="855" mass="97595">MDPLSAIGLASNVIQFVEFAGKLIGEAQEAYESAEGVSLRNANVENIANDLLSLHQQLKRDACRTPGSTASAAEEQLQRLVAESTQIAEKLIQIVQGLRGGGHNRRWTSVRHALASAWKQKDITVLKARLGEIRQQLDTTLLICVRERINNADEYRLRHTRRQSDGSLLLRSEIKQQHQELLQAIRDCGARLDEDQIVQLSARLDASAELGVESQFCKRILAHLEFQEIQDRYERIDPAHRSTFEWIFKKPDDSHAEWADFPQWLAAEDDGNFYWMTGKAGSGKSTLMKHVYDDERTLEYLTRWSKENFLLTAGFFFWNAGREVQMTGVGLLRTLLYQLLNTQPTLIKQVFSKRWESYQALRGGFYAWTWPELKDALYALCAIDSLRIALFVDGLDEFDGDHEELATFLLQLSGPRTKICAASRPWLVFEDCFESQPSLLLEHLTRKDIQVYVEDAFMSSKHFLRLRRRSESQALDLLEGVVNKSSGVFLWVNLVTSSLLQGMANADRISELNRRLDSLPTDLEALFERLLRSLESFYFSHAAQLVQILKSAPVPPKPLDMSYADEEGSMTAIQAPIEPLAISDQIERVETMRRRLNSRCKGLIAVAQFGNSNLERVEFLHRTVKDFFDKPRIWAEVLEATPESFDVHQCWANSLLMELKTCDTDSGMTVPADLFRLIQWAIQHVEQCDTAAVGRDWQTAYLDEVDKTIKELVLRNKTLKLWSQPEVFSSGTCFLDLVFQHGMIFYVREKLDDDGFEIAEDDLDILLDNVVNSTSPLSSVVAKRILERGGSLERNLSTAPTLTPQMTEIFLEHKKTLSIRPKPQKKLSFGKSWYNRPLPRLPKQAATKIEGFWSL</sequence>
<dbReference type="InterPro" id="IPR027417">
    <property type="entry name" value="P-loop_NTPase"/>
</dbReference>
<accession>A0A9P4V1L7</accession>
<dbReference type="AlphaFoldDB" id="A0A9P4V1L7"/>
<evidence type="ECO:0000313" key="4">
    <source>
        <dbReference type="EMBL" id="KAF2734654.1"/>
    </source>
</evidence>
<reference evidence="4" key="1">
    <citation type="journal article" date="2020" name="Stud. Mycol.">
        <title>101 Dothideomycetes genomes: a test case for predicting lifestyles and emergence of pathogens.</title>
        <authorList>
            <person name="Haridas S."/>
            <person name="Albert R."/>
            <person name="Binder M."/>
            <person name="Bloem J."/>
            <person name="Labutti K."/>
            <person name="Salamov A."/>
            <person name="Andreopoulos B."/>
            <person name="Baker S."/>
            <person name="Barry K."/>
            <person name="Bills G."/>
            <person name="Bluhm B."/>
            <person name="Cannon C."/>
            <person name="Castanera R."/>
            <person name="Culley D."/>
            <person name="Daum C."/>
            <person name="Ezra D."/>
            <person name="Gonzalez J."/>
            <person name="Henrissat B."/>
            <person name="Kuo A."/>
            <person name="Liang C."/>
            <person name="Lipzen A."/>
            <person name="Lutzoni F."/>
            <person name="Magnuson J."/>
            <person name="Mondo S."/>
            <person name="Nolan M."/>
            <person name="Ohm R."/>
            <person name="Pangilinan J."/>
            <person name="Park H.-J."/>
            <person name="Ramirez L."/>
            <person name="Alfaro M."/>
            <person name="Sun H."/>
            <person name="Tritt A."/>
            <person name="Yoshinaga Y."/>
            <person name="Zwiers L.-H."/>
            <person name="Turgeon B."/>
            <person name="Goodwin S."/>
            <person name="Spatafora J."/>
            <person name="Crous P."/>
            <person name="Grigoriev I."/>
        </authorList>
    </citation>
    <scope>NUCLEOTIDE SEQUENCE</scope>
    <source>
        <strain evidence="4">CBS 125425</strain>
    </source>
</reference>
<keyword evidence="1" id="KW-0677">Repeat</keyword>
<evidence type="ECO:0000259" key="3">
    <source>
        <dbReference type="Pfam" id="PF25053"/>
    </source>
</evidence>
<protein>
    <recommendedName>
        <fullName evidence="6">NACHT domain-containing protein</fullName>
    </recommendedName>
</protein>
<name>A0A9P4V1L7_9PLEO</name>
<evidence type="ECO:0008006" key="6">
    <source>
        <dbReference type="Google" id="ProtNLM"/>
    </source>
</evidence>
<evidence type="ECO:0000313" key="5">
    <source>
        <dbReference type="Proteomes" id="UP000799444"/>
    </source>
</evidence>
<dbReference type="Pfam" id="PF24883">
    <property type="entry name" value="NPHP3_N"/>
    <property type="match status" value="1"/>
</dbReference>
<dbReference type="PANTHER" id="PTHR10039">
    <property type="entry name" value="AMELOGENIN"/>
    <property type="match status" value="1"/>
</dbReference>
<keyword evidence="5" id="KW-1185">Reference proteome</keyword>
<dbReference type="Pfam" id="PF25053">
    <property type="entry name" value="DUF7791"/>
    <property type="match status" value="1"/>
</dbReference>